<comment type="caution">
    <text evidence="2">The sequence shown here is derived from an EMBL/GenBank/DDBJ whole genome shotgun (WGS) entry which is preliminary data.</text>
</comment>
<dbReference type="GeneID" id="92378287"/>
<sequence>MPRGGTDYLEALSVPKHDVTGVKGEGVPLRKRLQPVQVTGYDSTAKIGRSTRRQELRAALLEEELRGGGLCGGCRRVALCVSVFALLAVLAVAAMMYFPQGREILLPLLSQLRGYLGV</sequence>
<dbReference type="AlphaFoldDB" id="A0A1G4IJP5"/>
<dbReference type="RefSeq" id="XP_067083229.1">
    <property type="nucleotide sequence ID" value="XM_067227128.1"/>
</dbReference>
<keyword evidence="1" id="KW-0472">Membrane</keyword>
<dbReference type="EMBL" id="CZPT02001910">
    <property type="protein sequence ID" value="SCU72769.1"/>
    <property type="molecule type" value="Genomic_DNA"/>
</dbReference>
<evidence type="ECO:0000256" key="1">
    <source>
        <dbReference type="SAM" id="Phobius"/>
    </source>
</evidence>
<evidence type="ECO:0000313" key="2">
    <source>
        <dbReference type="EMBL" id="SCU72769.1"/>
    </source>
</evidence>
<keyword evidence="1" id="KW-0812">Transmembrane</keyword>
<protein>
    <recommendedName>
        <fullName evidence="4">Transmembrane protein</fullName>
    </recommendedName>
</protein>
<dbReference type="VEuPathDB" id="TriTrypDB:TEOVI_000434700"/>
<name>A0A1G4IJP5_TRYEQ</name>
<evidence type="ECO:0008006" key="4">
    <source>
        <dbReference type="Google" id="ProtNLM"/>
    </source>
</evidence>
<organism evidence="2 3">
    <name type="scientific">Trypanosoma equiperdum</name>
    <dbReference type="NCBI Taxonomy" id="5694"/>
    <lineage>
        <taxon>Eukaryota</taxon>
        <taxon>Discoba</taxon>
        <taxon>Euglenozoa</taxon>
        <taxon>Kinetoplastea</taxon>
        <taxon>Metakinetoplastina</taxon>
        <taxon>Trypanosomatida</taxon>
        <taxon>Trypanosomatidae</taxon>
        <taxon>Trypanosoma</taxon>
    </lineage>
</organism>
<feature type="transmembrane region" description="Helical" evidence="1">
    <location>
        <begin position="77"/>
        <end position="98"/>
    </location>
</feature>
<evidence type="ECO:0000313" key="3">
    <source>
        <dbReference type="Proteomes" id="UP000195570"/>
    </source>
</evidence>
<keyword evidence="3" id="KW-1185">Reference proteome</keyword>
<gene>
    <name evidence="2" type="ORF">TEOVI_000434700</name>
</gene>
<reference evidence="2" key="1">
    <citation type="submission" date="2016-09" db="EMBL/GenBank/DDBJ databases">
        <authorList>
            <person name="Hebert L."/>
            <person name="Moumen B."/>
        </authorList>
    </citation>
    <scope>NUCLEOTIDE SEQUENCE [LARGE SCALE GENOMIC DNA]</scope>
    <source>
        <strain evidence="2">OVI</strain>
    </source>
</reference>
<proteinExistence type="predicted"/>
<dbReference type="Proteomes" id="UP000195570">
    <property type="component" value="Unassembled WGS sequence"/>
</dbReference>
<accession>A0A1G4IJP5</accession>
<keyword evidence="1" id="KW-1133">Transmembrane helix</keyword>